<dbReference type="GO" id="GO:0004252">
    <property type="term" value="F:serine-type endopeptidase activity"/>
    <property type="evidence" value="ECO:0007669"/>
    <property type="project" value="InterPro"/>
</dbReference>
<dbReference type="Pfam" id="PF00089">
    <property type="entry name" value="Trypsin"/>
    <property type="match status" value="1"/>
</dbReference>
<gene>
    <name evidence="3" type="ORF">HPB48_010546</name>
</gene>
<keyword evidence="1" id="KW-1015">Disulfide bond</keyword>
<dbReference type="Proteomes" id="UP000821853">
    <property type="component" value="Chromosome 9"/>
</dbReference>
<dbReference type="VEuPathDB" id="VectorBase:HLOH_063852"/>
<organism evidence="3 4">
    <name type="scientific">Haemaphysalis longicornis</name>
    <name type="common">Bush tick</name>
    <dbReference type="NCBI Taxonomy" id="44386"/>
    <lineage>
        <taxon>Eukaryota</taxon>
        <taxon>Metazoa</taxon>
        <taxon>Ecdysozoa</taxon>
        <taxon>Arthropoda</taxon>
        <taxon>Chelicerata</taxon>
        <taxon>Arachnida</taxon>
        <taxon>Acari</taxon>
        <taxon>Parasitiformes</taxon>
        <taxon>Ixodida</taxon>
        <taxon>Ixodoidea</taxon>
        <taxon>Ixodidae</taxon>
        <taxon>Haemaphysalinae</taxon>
        <taxon>Haemaphysalis</taxon>
    </lineage>
</organism>
<dbReference type="InterPro" id="IPR009003">
    <property type="entry name" value="Peptidase_S1_PA"/>
</dbReference>
<dbReference type="SUPFAM" id="SSF50494">
    <property type="entry name" value="Trypsin-like serine proteases"/>
    <property type="match status" value="1"/>
</dbReference>
<protein>
    <recommendedName>
        <fullName evidence="2">Peptidase S1 domain-containing protein</fullName>
    </recommendedName>
</protein>
<evidence type="ECO:0000259" key="2">
    <source>
        <dbReference type="PROSITE" id="PS50240"/>
    </source>
</evidence>
<dbReference type="InterPro" id="IPR018114">
    <property type="entry name" value="TRYPSIN_HIS"/>
</dbReference>
<dbReference type="InterPro" id="IPR043504">
    <property type="entry name" value="Peptidase_S1_PA_chymotrypsin"/>
</dbReference>
<dbReference type="PANTHER" id="PTHR24252">
    <property type="entry name" value="ACROSIN-RELATED"/>
    <property type="match status" value="1"/>
</dbReference>
<reference evidence="3 4" key="1">
    <citation type="journal article" date="2020" name="Cell">
        <title>Large-Scale Comparative Analyses of Tick Genomes Elucidate Their Genetic Diversity and Vector Capacities.</title>
        <authorList>
            <consortium name="Tick Genome and Microbiome Consortium (TIGMIC)"/>
            <person name="Jia N."/>
            <person name="Wang J."/>
            <person name="Shi W."/>
            <person name="Du L."/>
            <person name="Sun Y."/>
            <person name="Zhan W."/>
            <person name="Jiang J.F."/>
            <person name="Wang Q."/>
            <person name="Zhang B."/>
            <person name="Ji P."/>
            <person name="Bell-Sakyi L."/>
            <person name="Cui X.M."/>
            <person name="Yuan T.T."/>
            <person name="Jiang B.G."/>
            <person name="Yang W.F."/>
            <person name="Lam T.T."/>
            <person name="Chang Q.C."/>
            <person name="Ding S.J."/>
            <person name="Wang X.J."/>
            <person name="Zhu J.G."/>
            <person name="Ruan X.D."/>
            <person name="Zhao L."/>
            <person name="Wei J.T."/>
            <person name="Ye R.Z."/>
            <person name="Que T.C."/>
            <person name="Du C.H."/>
            <person name="Zhou Y.H."/>
            <person name="Cheng J.X."/>
            <person name="Dai P.F."/>
            <person name="Guo W.B."/>
            <person name="Han X.H."/>
            <person name="Huang E.J."/>
            <person name="Li L.F."/>
            <person name="Wei W."/>
            <person name="Gao Y.C."/>
            <person name="Liu J.Z."/>
            <person name="Shao H.Z."/>
            <person name="Wang X."/>
            <person name="Wang C.C."/>
            <person name="Yang T.C."/>
            <person name="Huo Q.B."/>
            <person name="Li W."/>
            <person name="Chen H.Y."/>
            <person name="Chen S.E."/>
            <person name="Zhou L.G."/>
            <person name="Ni X.B."/>
            <person name="Tian J.H."/>
            <person name="Sheng Y."/>
            <person name="Liu T."/>
            <person name="Pan Y.S."/>
            <person name="Xia L.Y."/>
            <person name="Li J."/>
            <person name="Zhao F."/>
            <person name="Cao W.C."/>
        </authorList>
    </citation>
    <scope>NUCLEOTIDE SEQUENCE [LARGE SCALE GENOMIC DNA]</scope>
    <source>
        <strain evidence="3">HaeL-2018</strain>
    </source>
</reference>
<proteinExistence type="predicted"/>
<dbReference type="OrthoDB" id="6506891at2759"/>
<dbReference type="Gene3D" id="2.40.10.10">
    <property type="entry name" value="Trypsin-like serine proteases"/>
    <property type="match status" value="1"/>
</dbReference>
<dbReference type="InterPro" id="IPR001254">
    <property type="entry name" value="Trypsin_dom"/>
</dbReference>
<dbReference type="PROSITE" id="PS50240">
    <property type="entry name" value="TRYPSIN_DOM"/>
    <property type="match status" value="1"/>
</dbReference>
<dbReference type="PANTHER" id="PTHR24252:SF16">
    <property type="entry name" value="TRANSMEMBRANE SERINE PROTEASE 15"/>
    <property type="match status" value="1"/>
</dbReference>
<dbReference type="EMBL" id="JABSTR010000011">
    <property type="protein sequence ID" value="KAH9381727.1"/>
    <property type="molecule type" value="Genomic_DNA"/>
</dbReference>
<accession>A0A9J6H4J7</accession>
<evidence type="ECO:0000256" key="1">
    <source>
        <dbReference type="ARBA" id="ARBA00023157"/>
    </source>
</evidence>
<dbReference type="GO" id="GO:0006508">
    <property type="term" value="P:proteolysis"/>
    <property type="evidence" value="ECO:0007669"/>
    <property type="project" value="InterPro"/>
</dbReference>
<evidence type="ECO:0000313" key="4">
    <source>
        <dbReference type="Proteomes" id="UP000821853"/>
    </source>
</evidence>
<sequence length="132" mass="14947">MRRKVLAIRRSKDKKHNGNSQYFEMRHEGDEKSNIALMYKETDCPRKEVLHIKCSTLECGIRPLGTSVRKRIVGGHSSAPGSWPWQVALYKEGEFQCGAALVSDQWLVTAGHCFHKYVRAPSHHASWPSADA</sequence>
<feature type="domain" description="Peptidase S1" evidence="2">
    <location>
        <begin position="72"/>
        <end position="132"/>
    </location>
</feature>
<dbReference type="AlphaFoldDB" id="A0A9J6H4J7"/>
<comment type="caution">
    <text evidence="3">The sequence shown here is derived from an EMBL/GenBank/DDBJ whole genome shotgun (WGS) entry which is preliminary data.</text>
</comment>
<dbReference type="PROSITE" id="PS00134">
    <property type="entry name" value="TRYPSIN_HIS"/>
    <property type="match status" value="1"/>
</dbReference>
<keyword evidence="4" id="KW-1185">Reference proteome</keyword>
<evidence type="ECO:0000313" key="3">
    <source>
        <dbReference type="EMBL" id="KAH9381727.1"/>
    </source>
</evidence>
<name>A0A9J6H4J7_HAELO</name>